<proteinExistence type="predicted"/>
<evidence type="ECO:0000256" key="1">
    <source>
        <dbReference type="SAM" id="MobiDB-lite"/>
    </source>
</evidence>
<feature type="compositionally biased region" description="Low complexity" evidence="1">
    <location>
        <begin position="1"/>
        <end position="33"/>
    </location>
</feature>
<sequence>RAGATSRTRPRTARPTSAPGATRARRPPTTWRRCSPRPRP</sequence>
<reference evidence="2" key="1">
    <citation type="submission" date="2020-02" db="EMBL/GenBank/DDBJ databases">
        <authorList>
            <person name="Meier V. D."/>
        </authorList>
    </citation>
    <scope>NUCLEOTIDE SEQUENCE</scope>
    <source>
        <strain evidence="2">AVDCRST_MAG66</strain>
    </source>
</reference>
<accession>A0A6J4NJ36</accession>
<feature type="non-terminal residue" evidence="2">
    <location>
        <position position="40"/>
    </location>
</feature>
<protein>
    <submittedName>
        <fullName evidence="2">Uncharacterized protein</fullName>
    </submittedName>
</protein>
<feature type="non-terminal residue" evidence="2">
    <location>
        <position position="1"/>
    </location>
</feature>
<feature type="region of interest" description="Disordered" evidence="1">
    <location>
        <begin position="1"/>
        <end position="40"/>
    </location>
</feature>
<evidence type="ECO:0000313" key="2">
    <source>
        <dbReference type="EMBL" id="CAA9389270.1"/>
    </source>
</evidence>
<gene>
    <name evidence="2" type="ORF">AVDCRST_MAG66-798</name>
</gene>
<organism evidence="2">
    <name type="scientific">uncultured Pseudonocardia sp</name>
    <dbReference type="NCBI Taxonomy" id="211455"/>
    <lineage>
        <taxon>Bacteria</taxon>
        <taxon>Bacillati</taxon>
        <taxon>Actinomycetota</taxon>
        <taxon>Actinomycetes</taxon>
        <taxon>Pseudonocardiales</taxon>
        <taxon>Pseudonocardiaceae</taxon>
        <taxon>Pseudonocardia</taxon>
        <taxon>environmental samples</taxon>
    </lineage>
</organism>
<dbReference type="EMBL" id="CADCUS010000120">
    <property type="protein sequence ID" value="CAA9389270.1"/>
    <property type="molecule type" value="Genomic_DNA"/>
</dbReference>
<dbReference type="AlphaFoldDB" id="A0A6J4NJ36"/>
<name>A0A6J4NJ36_9PSEU</name>